<keyword evidence="1" id="KW-0812">Transmembrane</keyword>
<feature type="transmembrane region" description="Helical" evidence="1">
    <location>
        <begin position="127"/>
        <end position="145"/>
    </location>
</feature>
<dbReference type="AlphaFoldDB" id="A0A177IUU4"/>
<keyword evidence="1" id="KW-1133">Transmembrane helix</keyword>
<protein>
    <submittedName>
        <fullName evidence="2">Uncharacterized protein</fullName>
    </submittedName>
</protein>
<feature type="transmembrane region" description="Helical" evidence="1">
    <location>
        <begin position="36"/>
        <end position="58"/>
    </location>
</feature>
<dbReference type="EMBL" id="LSTQ01000001">
    <property type="protein sequence ID" value="OAH32594.1"/>
    <property type="molecule type" value="Genomic_DNA"/>
</dbReference>
<gene>
    <name evidence="2" type="ORF">AYJ05_02720</name>
</gene>
<proteinExistence type="predicted"/>
<sequence>MLLAVLFLRHMRIDDYPIDIRNAAPAPATTQKRSGLITGIIFIVVLFLSLTSVVWLWAAENPDASFSEVALMAGALSIMFALFDLVITDWLVICTWSPRQLMLPGTEECAGWKDYGFHVKEQLHPKAPFVLFAASLVMGFVVWWLA</sequence>
<dbReference type="STRING" id="1705.CA21670_07180"/>
<evidence type="ECO:0000313" key="3">
    <source>
        <dbReference type="Proteomes" id="UP000076947"/>
    </source>
</evidence>
<dbReference type="Proteomes" id="UP000076947">
    <property type="component" value="Unassembled WGS sequence"/>
</dbReference>
<keyword evidence="1" id="KW-0472">Membrane</keyword>
<feature type="transmembrane region" description="Helical" evidence="1">
    <location>
        <begin position="70"/>
        <end position="93"/>
    </location>
</feature>
<organism evidence="2 3">
    <name type="scientific">Corynebacterium stationis</name>
    <dbReference type="NCBI Taxonomy" id="1705"/>
    <lineage>
        <taxon>Bacteria</taxon>
        <taxon>Bacillati</taxon>
        <taxon>Actinomycetota</taxon>
        <taxon>Actinomycetes</taxon>
        <taxon>Mycobacteriales</taxon>
        <taxon>Corynebacteriaceae</taxon>
        <taxon>Corynebacterium</taxon>
    </lineage>
</organism>
<accession>A0A177IUU4</accession>
<reference evidence="3" key="1">
    <citation type="submission" date="2016-02" db="EMBL/GenBank/DDBJ databases">
        <authorList>
            <person name="Kaur G."/>
            <person name="Nair G.R."/>
            <person name="Mayilraj S."/>
        </authorList>
    </citation>
    <scope>NUCLEOTIDE SEQUENCE [LARGE SCALE GENOMIC DNA]</scope>
    <source>
        <strain evidence="3">GA-15</strain>
    </source>
</reference>
<comment type="caution">
    <text evidence="2">The sequence shown here is derived from an EMBL/GenBank/DDBJ whole genome shotgun (WGS) entry which is preliminary data.</text>
</comment>
<evidence type="ECO:0000256" key="1">
    <source>
        <dbReference type="SAM" id="Phobius"/>
    </source>
</evidence>
<keyword evidence="3" id="KW-1185">Reference proteome</keyword>
<evidence type="ECO:0000313" key="2">
    <source>
        <dbReference type="EMBL" id="OAH32594.1"/>
    </source>
</evidence>
<dbReference type="OrthoDB" id="5147731at2"/>
<dbReference type="RefSeq" id="WP_156489135.1">
    <property type="nucleotide sequence ID" value="NZ_LSTQ01000001.1"/>
</dbReference>
<name>A0A177IUU4_9CORY</name>